<comment type="caution">
    <text evidence="3">The sequence shown here is derived from an EMBL/GenBank/DDBJ whole genome shotgun (WGS) entry which is preliminary data.</text>
</comment>
<feature type="region of interest" description="Disordered" evidence="1">
    <location>
        <begin position="31"/>
        <end position="120"/>
    </location>
</feature>
<accession>Q4TF28</accession>
<name>Q4TF28_TETNG</name>
<feature type="chain" id="PRO_5004243928" evidence="2">
    <location>
        <begin position="20"/>
        <end position="132"/>
    </location>
</feature>
<feature type="non-terminal residue" evidence="3">
    <location>
        <position position="1"/>
    </location>
</feature>
<proteinExistence type="predicted"/>
<evidence type="ECO:0000256" key="2">
    <source>
        <dbReference type="SAM" id="SignalP"/>
    </source>
</evidence>
<sequence>TRSRCLLWWPLTAKSRVRALLRVLRGTGHRLLPQVLPPPQHQGQPDQRQRGAALRRPHAPAAAHLDGEGGPRSQPGPAPAGPAGPEPAPHRRDHQGQGRQPRTLPGRRARLTAGSSPVDSCWSDLGHLTWAT</sequence>
<dbReference type="EMBL" id="CAAE01004881">
    <property type="protein sequence ID" value="CAF88504.1"/>
    <property type="molecule type" value="Genomic_DNA"/>
</dbReference>
<feature type="signal peptide" evidence="2">
    <location>
        <begin position="1"/>
        <end position="19"/>
    </location>
</feature>
<protein>
    <submittedName>
        <fullName evidence="3">(spotted green pufferfish) hypothetical protein</fullName>
    </submittedName>
</protein>
<evidence type="ECO:0000256" key="1">
    <source>
        <dbReference type="SAM" id="MobiDB-lite"/>
    </source>
</evidence>
<reference evidence="3" key="1">
    <citation type="journal article" date="2004" name="Nature">
        <title>Genome duplication in the teleost fish Tetraodon nigroviridis reveals the early vertebrate proto-karyotype.</title>
        <authorList>
            <person name="Jaillon O."/>
            <person name="Aury J.-M."/>
            <person name="Brunet F."/>
            <person name="Petit J.-L."/>
            <person name="Stange-Thomann N."/>
            <person name="Mauceli E."/>
            <person name="Bouneau L."/>
            <person name="Fischer C."/>
            <person name="Ozouf-Costaz C."/>
            <person name="Bernot A."/>
            <person name="Nicaud S."/>
            <person name="Jaffe D."/>
            <person name="Fisher S."/>
            <person name="Lutfalla G."/>
            <person name="Dossat C."/>
            <person name="Segurens B."/>
            <person name="Dasilva C."/>
            <person name="Salanoubat M."/>
            <person name="Levy M."/>
            <person name="Boudet N."/>
            <person name="Castellano S."/>
            <person name="Anthouard V."/>
            <person name="Jubin C."/>
            <person name="Castelli V."/>
            <person name="Katinka M."/>
            <person name="Vacherie B."/>
            <person name="Biemont C."/>
            <person name="Skalli Z."/>
            <person name="Cattolico L."/>
            <person name="Poulain J."/>
            <person name="De Berardinis V."/>
            <person name="Cruaud C."/>
            <person name="Duprat S."/>
            <person name="Brottier P."/>
            <person name="Coutanceau J.-P."/>
            <person name="Gouzy J."/>
            <person name="Parra G."/>
            <person name="Lardier G."/>
            <person name="Chapple C."/>
            <person name="McKernan K.J."/>
            <person name="McEwan P."/>
            <person name="Bosak S."/>
            <person name="Kellis M."/>
            <person name="Volff J.-N."/>
            <person name="Guigo R."/>
            <person name="Zody M.C."/>
            <person name="Mesirov J."/>
            <person name="Lindblad-Toh K."/>
            <person name="Birren B."/>
            <person name="Nusbaum C."/>
            <person name="Kahn D."/>
            <person name="Robinson-Rechavi M."/>
            <person name="Laudet V."/>
            <person name="Schachter V."/>
            <person name="Quetier F."/>
            <person name="Saurin W."/>
            <person name="Scarpelli C."/>
            <person name="Wincker P."/>
            <person name="Lander E.S."/>
            <person name="Weissenbach J."/>
            <person name="Roest Crollius H."/>
        </authorList>
    </citation>
    <scope>NUCLEOTIDE SEQUENCE [LARGE SCALE GENOMIC DNA]</scope>
</reference>
<evidence type="ECO:0000313" key="3">
    <source>
        <dbReference type="EMBL" id="CAF88504.1"/>
    </source>
</evidence>
<reference evidence="3" key="2">
    <citation type="submission" date="2004-02" db="EMBL/GenBank/DDBJ databases">
        <authorList>
            <consortium name="Genoscope"/>
            <consortium name="Whitehead Institute Centre for Genome Research"/>
        </authorList>
    </citation>
    <scope>NUCLEOTIDE SEQUENCE</scope>
</reference>
<feature type="compositionally biased region" description="Pro residues" evidence="1">
    <location>
        <begin position="74"/>
        <end position="87"/>
    </location>
</feature>
<organism evidence="3">
    <name type="scientific">Tetraodon nigroviridis</name>
    <name type="common">Spotted green pufferfish</name>
    <name type="synonym">Chelonodon nigroviridis</name>
    <dbReference type="NCBI Taxonomy" id="99883"/>
    <lineage>
        <taxon>Eukaryota</taxon>
        <taxon>Metazoa</taxon>
        <taxon>Chordata</taxon>
        <taxon>Craniata</taxon>
        <taxon>Vertebrata</taxon>
        <taxon>Euteleostomi</taxon>
        <taxon>Actinopterygii</taxon>
        <taxon>Neopterygii</taxon>
        <taxon>Teleostei</taxon>
        <taxon>Neoteleostei</taxon>
        <taxon>Acanthomorphata</taxon>
        <taxon>Eupercaria</taxon>
        <taxon>Tetraodontiformes</taxon>
        <taxon>Tetradontoidea</taxon>
        <taxon>Tetraodontidae</taxon>
        <taxon>Tetraodon</taxon>
    </lineage>
</organism>
<dbReference type="KEGG" id="tng:GSTEN00001938G001"/>
<gene>
    <name evidence="3" type="ORF">GSTENG00001938001</name>
</gene>
<keyword evidence="2" id="KW-0732">Signal</keyword>
<dbReference type="AlphaFoldDB" id="Q4TF28"/>